<sequence length="75" mass="8526">MREMLTFLSLKCALCCAHCYVKRFWSLVKFVHSHHAVPSVVNTSSVLCLGPHMLNKDFDFCVFYNSVALEKSSPT</sequence>
<organism evidence="2">
    <name type="scientific">Rhipicephalus microplus</name>
    <name type="common">Cattle tick</name>
    <name type="synonym">Boophilus microplus</name>
    <dbReference type="NCBI Taxonomy" id="6941"/>
    <lineage>
        <taxon>Eukaryota</taxon>
        <taxon>Metazoa</taxon>
        <taxon>Ecdysozoa</taxon>
        <taxon>Arthropoda</taxon>
        <taxon>Chelicerata</taxon>
        <taxon>Arachnida</taxon>
        <taxon>Acari</taxon>
        <taxon>Parasitiformes</taxon>
        <taxon>Ixodida</taxon>
        <taxon>Ixodoidea</taxon>
        <taxon>Ixodidae</taxon>
        <taxon>Rhipicephalinae</taxon>
        <taxon>Rhipicephalus</taxon>
        <taxon>Boophilus</taxon>
    </lineage>
</organism>
<evidence type="ECO:0000313" key="2">
    <source>
        <dbReference type="EMBL" id="NOV43403.1"/>
    </source>
</evidence>
<keyword evidence="1" id="KW-0732">Signal</keyword>
<evidence type="ECO:0000256" key="1">
    <source>
        <dbReference type="SAM" id="SignalP"/>
    </source>
</evidence>
<proteinExistence type="predicted"/>
<reference evidence="2" key="1">
    <citation type="submission" date="2019-09" db="EMBL/GenBank/DDBJ databases">
        <title>Organ-specific transcriptomic study of the physiology of the cattle tick, Rhipicephalus microplus.</title>
        <authorList>
            <person name="Tirloni L."/>
            <person name="Braz G."/>
            <person name="Gandara A.C.P."/>
            <person name="Sabadin G.A."/>
            <person name="da Silva R.M."/>
            <person name="Guizzo M.G."/>
            <person name="Machado J.A."/>
            <person name="Costa E.P."/>
            <person name="Gomes H.F."/>
            <person name="Moraes J."/>
            <person name="Mota M.B.S."/>
            <person name="Mesquita R.D."/>
            <person name="Alvarenga P.H."/>
            <person name="Alves F."/>
            <person name="Seixas A."/>
            <person name="da Fonseca R.N."/>
            <person name="Fogaca A."/>
            <person name="Logullo C."/>
            <person name="Tanaka A."/>
            <person name="Daffre S."/>
            <person name="Termignoni C."/>
            <person name="Vaz I.S.Jr."/>
            <person name="Oliveira P.L."/>
            <person name="Ribeiro J.M."/>
        </authorList>
    </citation>
    <scope>NUCLEOTIDE SEQUENCE</scope>
    <source>
        <strain evidence="2">Porto Alegre</strain>
    </source>
</reference>
<dbReference type="AlphaFoldDB" id="A0A6M2DAR6"/>
<accession>A0A6M2DAR6</accession>
<dbReference type="EMBL" id="GHWJ01010666">
    <property type="protein sequence ID" value="NOV43403.1"/>
    <property type="molecule type" value="Transcribed_RNA"/>
</dbReference>
<feature type="chain" id="PRO_5027098581" evidence="1">
    <location>
        <begin position="20"/>
        <end position="75"/>
    </location>
</feature>
<feature type="signal peptide" evidence="1">
    <location>
        <begin position="1"/>
        <end position="19"/>
    </location>
</feature>
<protein>
    <submittedName>
        <fullName evidence="2">Putative secreted protein</fullName>
    </submittedName>
</protein>
<name>A0A6M2DAR6_RHIMP</name>